<keyword evidence="4" id="KW-1185">Reference proteome</keyword>
<keyword evidence="1" id="KW-1133">Transmembrane helix</keyword>
<feature type="transmembrane region" description="Helical" evidence="1">
    <location>
        <begin position="1669"/>
        <end position="1687"/>
    </location>
</feature>
<feature type="transmembrane region" description="Helical" evidence="1">
    <location>
        <begin position="1530"/>
        <end position="1550"/>
    </location>
</feature>
<name>A0A485L2T4_9STRA</name>
<evidence type="ECO:0000313" key="2">
    <source>
        <dbReference type="EMBL" id="KAF0693778.1"/>
    </source>
</evidence>
<proteinExistence type="predicted"/>
<feature type="transmembrane region" description="Helical" evidence="1">
    <location>
        <begin position="1497"/>
        <end position="1523"/>
    </location>
</feature>
<accession>A0A485L2T4</accession>
<feature type="transmembrane region" description="Helical" evidence="1">
    <location>
        <begin position="905"/>
        <end position="928"/>
    </location>
</feature>
<dbReference type="Proteomes" id="UP000332933">
    <property type="component" value="Unassembled WGS sequence"/>
</dbReference>
<dbReference type="EMBL" id="CAADRA010005666">
    <property type="protein sequence ID" value="VFT92086.1"/>
    <property type="molecule type" value="Genomic_DNA"/>
</dbReference>
<evidence type="ECO:0000256" key="1">
    <source>
        <dbReference type="SAM" id="Phobius"/>
    </source>
</evidence>
<evidence type="ECO:0000313" key="3">
    <source>
        <dbReference type="EMBL" id="VFT92086.1"/>
    </source>
</evidence>
<evidence type="ECO:0000313" key="4">
    <source>
        <dbReference type="Proteomes" id="UP000332933"/>
    </source>
</evidence>
<reference evidence="3 4" key="1">
    <citation type="submission" date="2019-03" db="EMBL/GenBank/DDBJ databases">
        <authorList>
            <person name="Gaulin E."/>
            <person name="Dumas B."/>
        </authorList>
    </citation>
    <scope>NUCLEOTIDE SEQUENCE [LARGE SCALE GENOMIC DNA]</scope>
    <source>
        <strain evidence="3">CBS 568.67</strain>
    </source>
</reference>
<organism evidence="3 4">
    <name type="scientific">Aphanomyces stellatus</name>
    <dbReference type="NCBI Taxonomy" id="120398"/>
    <lineage>
        <taxon>Eukaryota</taxon>
        <taxon>Sar</taxon>
        <taxon>Stramenopiles</taxon>
        <taxon>Oomycota</taxon>
        <taxon>Saprolegniomycetes</taxon>
        <taxon>Saprolegniales</taxon>
        <taxon>Verrucalvaceae</taxon>
        <taxon>Aphanomyces</taxon>
    </lineage>
</organism>
<reference evidence="2" key="2">
    <citation type="submission" date="2019-06" db="EMBL/GenBank/DDBJ databases">
        <title>Genomics analysis of Aphanomyces spp. identifies a new class of oomycete effector associated with host adaptation.</title>
        <authorList>
            <person name="Gaulin E."/>
        </authorList>
    </citation>
    <scope>NUCLEOTIDE SEQUENCE</scope>
    <source>
        <strain evidence="2">CBS 578.67</strain>
    </source>
</reference>
<protein>
    <submittedName>
        <fullName evidence="3">Aste57867_15277 protein</fullName>
    </submittedName>
</protein>
<gene>
    <name evidence="3" type="primary">Aste57867_15277</name>
    <name evidence="2" type="ORF">As57867_015221</name>
    <name evidence="3" type="ORF">ASTE57867_15277</name>
</gene>
<sequence length="1792" mass="196862">MAQVVPTLHTRTLGRASFRHHPSFSRLHLICGAAYVVLTLVSSTYYLSVLRPALFNDFWWTDYNASSHQALLVDLFNARLATHSNGSLDLLASYTFMDKTYTSPVSTTAIYQTYVRHLILTELTSIEYAIVNLRALSGHHCMWMSTQYCWVDLTQAFPVARTAARQQRCRDKYATNGAVYMETVLRNQDWTDFTQNYGGDGGLFTVAIQSWLDQLPHGQRFLAETANARYRTSVDAEVAYWRTFEIATFQLQWQNLWLIGLSEKMTVTNALLWQQDIVLKALPRSFQAWTTGVMNWMPLKDLSAMQGSNRSLVRNANHSFASAPAINFEDLLGLRDNSGHFTNQRQAFRTSIGPFNAVDMFVLAVPPSLQALYETFEIALHDALDTEPRGRAMMDTIDAFTLAPLPSSWQDLVLYGGNPMCLYGLGQATAQQTVGFYDNCVTPSHLDVAFTKYSSVFAALALDEALSIPSICNVTSLPLTCQAKLLTVAQSSSLLPSVALAMQAQVRATTTAIHALNVGLMQYASNAAATNWSILHEPMLDDAMAFFGWAMLYDWIQGTREVVSFQGDVGTIVLMSTRDVPQLFPSSTSIVKAASKYIFELVQYVTTLLGVVGGLCATAAIFATVHAPNLVWFNRVGGSIWIGRPLLCLRGITAVLLLSTSQLQPELRHAFHPPSTRFAIQPRLWPATLVVAGEATWMLYVAQDTLTLVAPKSTTRYGPLSCVLAWAALAILDTTEPVVPKAILNRQCQSHDMDLAVQCTAGVVAMGSFSRVGSVLGILALSLVLSAAVVAWPRTTPRQLRTASVLSPFRHELGTADVFLDDTSDSTMNLWSLDKVSCILAGLVTFTWRGRRYVFNVKLWTLRADKLSTTRVSTFLNHNSVFESEHLAPFVELYVSSTQHVARRWSVVVAGFIYLVAAIVTSITYVHVSEQKLANDLFWGSFNMTGAHAFLANWFNQQLLLGEAATTTTLSLSTNAINQDGSFDQPTASVTSAANFGALLQYSTLNTPAAAIAGLRASDACVVPWIFTQYCFVDFGQTWHLANTVARQTRCQNMATNGAVFLEAVLRNVNIQNFRMCWGDAFDLTIARELGRSTGGQSWLAKVTAPQLSIDDEVAVWAVHGLHHFTTQWQNFKSIGLANTYAIQNVFGFQHPFTLQYQLGAFRLEKQTTWKMYWGLANDWTAGVQNASGVGGRSLVTSSPDYAFANTSMEAVLLQNGTLSAPLGTAFSLVRTVVGPFGSIDTQYISCPAQAKYAVLTIFAALQRALAASTAAQVAFNNINLAWSIYPTPKAWSDVDFVSVGGSPLCPEYSFASSSPISTGLTILTSWQFGCFLSATAAYVNPSRETMIASVVLSGLPSTAHMQRICQRNINFVASCQLFLNQTSSFVASYVPASDLLSLEPLAVDATTAIRALNVQFMQYGMMTNGSPLQLFRLNVLDANEVDFAFFAWIFLVDWTLGFREAVSFQGDVGTLAVLTDYLDPLVQQVNVGENVVNASYYFRAATLYVTYTMIVLAILLLVYFGLCRGQAQVLNLFLLSRVGAIVWIGRPILLLRSLAAIGLLSTCALDLQTTGYLSYFQDVQPSLLVTLLAANEVTWLVAVVNDIAFVVTEPFAAKYDDVENALVLVVTAAISIAAPVAHSVTIDAQCTLTHMQVTCASGVVVVGDSVRLVTLVVVAVVMNLMCYVVCRMWCRTFNIAPNPIVPSAFLYCGANALFCRTGWMVGDVYFMDRMSAVLNGILTVRWHDTIYGLDVKLWRMFHIELSQPSGSHGDCDADRSLASLRQNAFPLSSRM</sequence>
<keyword evidence="1" id="KW-0472">Membrane</keyword>
<feature type="transmembrane region" description="Helical" evidence="1">
    <location>
        <begin position="1584"/>
        <end position="1608"/>
    </location>
</feature>
<feature type="transmembrane region" description="Helical" evidence="1">
    <location>
        <begin position="27"/>
        <end position="47"/>
    </location>
</feature>
<dbReference type="EMBL" id="VJMH01005645">
    <property type="protein sequence ID" value="KAF0693778.1"/>
    <property type="molecule type" value="Genomic_DNA"/>
</dbReference>
<feature type="transmembrane region" description="Helical" evidence="1">
    <location>
        <begin position="772"/>
        <end position="792"/>
    </location>
</feature>
<keyword evidence="1" id="KW-0812">Transmembrane</keyword>